<proteinExistence type="predicted"/>
<accession>A0A1Q8VXG6</accession>
<reference evidence="1 2" key="1">
    <citation type="submission" date="2016-12" db="EMBL/GenBank/DDBJ databases">
        <title>Genomic comparison of strains in the 'Actinomyces naeslundii' group.</title>
        <authorList>
            <person name="Mughal S.R."/>
            <person name="Do T."/>
            <person name="Gilbert S.C."/>
            <person name="Witherden E.A."/>
            <person name="Didelot X."/>
            <person name="Beighton D."/>
        </authorList>
    </citation>
    <scope>NUCLEOTIDE SEQUENCE [LARGE SCALE GENOMIC DNA]</scope>
    <source>
        <strain evidence="1 2">S24V</strain>
    </source>
</reference>
<protein>
    <submittedName>
        <fullName evidence="1">Uncharacterized protein</fullName>
    </submittedName>
</protein>
<sequence>MGGEPTCCDDTPLRVADEVVGPDKISPLGEVLGKCTARDVHRARPGSGQRRIDAVKHRAHNEGYCRRRVLGA</sequence>
<gene>
    <name evidence="1" type="ORF">BKH30_05915</name>
</gene>
<comment type="caution">
    <text evidence="1">The sequence shown here is derived from an EMBL/GenBank/DDBJ whole genome shotgun (WGS) entry which is preliminary data.</text>
</comment>
<organism evidence="1 2">
    <name type="scientific">Actinomyces oris</name>
    <dbReference type="NCBI Taxonomy" id="544580"/>
    <lineage>
        <taxon>Bacteria</taxon>
        <taxon>Bacillati</taxon>
        <taxon>Actinomycetota</taxon>
        <taxon>Actinomycetes</taxon>
        <taxon>Actinomycetales</taxon>
        <taxon>Actinomycetaceae</taxon>
        <taxon>Actinomyces</taxon>
    </lineage>
</organism>
<name>A0A1Q8VXG6_9ACTO</name>
<dbReference type="EMBL" id="MSKI01000060">
    <property type="protein sequence ID" value="OLO52893.1"/>
    <property type="molecule type" value="Genomic_DNA"/>
</dbReference>
<evidence type="ECO:0000313" key="2">
    <source>
        <dbReference type="Proteomes" id="UP000186855"/>
    </source>
</evidence>
<dbReference type="Proteomes" id="UP000186855">
    <property type="component" value="Unassembled WGS sequence"/>
</dbReference>
<evidence type="ECO:0000313" key="1">
    <source>
        <dbReference type="EMBL" id="OLO52893.1"/>
    </source>
</evidence>
<dbReference type="AlphaFoldDB" id="A0A1Q8VXG6"/>